<dbReference type="Pfam" id="PF02929">
    <property type="entry name" value="Bgal_small_N"/>
    <property type="match status" value="1"/>
</dbReference>
<gene>
    <name evidence="6" type="primary">ebgA_5</name>
    <name evidence="6" type="ORF">SDC9_99192</name>
</gene>
<evidence type="ECO:0000256" key="3">
    <source>
        <dbReference type="ARBA" id="ARBA00022801"/>
    </source>
</evidence>
<evidence type="ECO:0000259" key="5">
    <source>
        <dbReference type="SMART" id="SM01038"/>
    </source>
</evidence>
<sequence>MIFSAKQKNATLWAKAGFEVGHEQCKLELPPPAGIAAALPASKIVRDGRTATVGDSKLVFGADGLPESWTFRGTELLAAAPAEQFMRGTTDNDAIRCFIHTDVRKTGYRWLETYGLDKLKRKDSAAELRLENGVLSVTSESVYIAKNKAKLTVKRSLSLLPEGALAVNLEFDVPAELDDLPRLGWTVALPGGFENFTFYGNGPHENYCDRHAGSVVSLYKQKVGDQFQPYLVPQECGNHTAVRFAAIDNGKVGLLAVVPQKMECSAHHNTPADFQAALHTNELEPRPETFFNLDLGQRGLGTNSCGEDTLLRYRLHSGVHRFSFYLLPFAAPGRIGELARWF</sequence>
<protein>
    <recommendedName>
        <fullName evidence="2">beta-galactosidase</fullName>
        <ecNumber evidence="2">3.2.1.23</ecNumber>
    </recommendedName>
</protein>
<dbReference type="GO" id="GO:0004565">
    <property type="term" value="F:beta-galactosidase activity"/>
    <property type="evidence" value="ECO:0007669"/>
    <property type="project" value="UniProtKB-EC"/>
</dbReference>
<name>A0A645ANK2_9ZZZZ</name>
<dbReference type="GO" id="GO:0009341">
    <property type="term" value="C:beta-galactosidase complex"/>
    <property type="evidence" value="ECO:0007669"/>
    <property type="project" value="InterPro"/>
</dbReference>
<dbReference type="InterPro" id="IPR014718">
    <property type="entry name" value="GH-type_carb-bd"/>
</dbReference>
<evidence type="ECO:0000313" key="6">
    <source>
        <dbReference type="EMBL" id="MPM52433.1"/>
    </source>
</evidence>
<comment type="catalytic activity">
    <reaction evidence="1">
        <text>Hydrolysis of terminal non-reducing beta-D-galactose residues in beta-D-galactosides.</text>
        <dbReference type="EC" id="3.2.1.23"/>
    </reaction>
</comment>
<dbReference type="InterPro" id="IPR004199">
    <property type="entry name" value="B-gal_small/dom_5"/>
</dbReference>
<accession>A0A645ANK2</accession>
<dbReference type="EC" id="3.2.1.23" evidence="2"/>
<proteinExistence type="predicted"/>
<comment type="caution">
    <text evidence="6">The sequence shown here is derived from an EMBL/GenBank/DDBJ whole genome shotgun (WGS) entry which is preliminary data.</text>
</comment>
<dbReference type="GO" id="GO:0005990">
    <property type="term" value="P:lactose catabolic process"/>
    <property type="evidence" value="ECO:0007669"/>
    <property type="project" value="TreeGrafter"/>
</dbReference>
<dbReference type="PANTHER" id="PTHR46323:SF2">
    <property type="entry name" value="BETA-GALACTOSIDASE"/>
    <property type="match status" value="1"/>
</dbReference>
<dbReference type="InterPro" id="IPR050347">
    <property type="entry name" value="Bact_Beta-galactosidase"/>
</dbReference>
<organism evidence="6">
    <name type="scientific">bioreactor metagenome</name>
    <dbReference type="NCBI Taxonomy" id="1076179"/>
    <lineage>
        <taxon>unclassified sequences</taxon>
        <taxon>metagenomes</taxon>
        <taxon>ecological metagenomes</taxon>
    </lineage>
</organism>
<dbReference type="SUPFAM" id="SSF74650">
    <property type="entry name" value="Galactose mutarotase-like"/>
    <property type="match status" value="1"/>
</dbReference>
<evidence type="ECO:0000256" key="1">
    <source>
        <dbReference type="ARBA" id="ARBA00001412"/>
    </source>
</evidence>
<evidence type="ECO:0000256" key="4">
    <source>
        <dbReference type="ARBA" id="ARBA00023295"/>
    </source>
</evidence>
<keyword evidence="4 6" id="KW-0326">Glycosidase</keyword>
<feature type="domain" description="Beta galactosidase small chain/" evidence="5">
    <location>
        <begin position="50"/>
        <end position="327"/>
    </location>
</feature>
<dbReference type="InterPro" id="IPR011013">
    <property type="entry name" value="Gal_mutarotase_sf_dom"/>
</dbReference>
<dbReference type="PANTHER" id="PTHR46323">
    <property type="entry name" value="BETA-GALACTOSIDASE"/>
    <property type="match status" value="1"/>
</dbReference>
<dbReference type="EMBL" id="VSSQ01013861">
    <property type="protein sequence ID" value="MPM52433.1"/>
    <property type="molecule type" value="Genomic_DNA"/>
</dbReference>
<dbReference type="AlphaFoldDB" id="A0A645ANK2"/>
<dbReference type="Gene3D" id="2.70.98.10">
    <property type="match status" value="1"/>
</dbReference>
<reference evidence="6" key="1">
    <citation type="submission" date="2019-08" db="EMBL/GenBank/DDBJ databases">
        <authorList>
            <person name="Kucharzyk K."/>
            <person name="Murdoch R.W."/>
            <person name="Higgins S."/>
            <person name="Loffler F."/>
        </authorList>
    </citation>
    <scope>NUCLEOTIDE SEQUENCE</scope>
</reference>
<dbReference type="SMART" id="SM01038">
    <property type="entry name" value="Bgal_small_N"/>
    <property type="match status" value="1"/>
</dbReference>
<keyword evidence="3 6" id="KW-0378">Hydrolase</keyword>
<dbReference type="GO" id="GO:0030246">
    <property type="term" value="F:carbohydrate binding"/>
    <property type="evidence" value="ECO:0007669"/>
    <property type="project" value="InterPro"/>
</dbReference>
<evidence type="ECO:0000256" key="2">
    <source>
        <dbReference type="ARBA" id="ARBA00012756"/>
    </source>
</evidence>